<organism evidence="1">
    <name type="scientific">Xenorhabdus szentirmaii</name>
    <dbReference type="NCBI Taxonomy" id="290112"/>
    <lineage>
        <taxon>Bacteria</taxon>
        <taxon>Pseudomonadati</taxon>
        <taxon>Pseudomonadota</taxon>
        <taxon>Gammaproteobacteria</taxon>
        <taxon>Enterobacterales</taxon>
        <taxon>Morganellaceae</taxon>
        <taxon>Xenorhabdus</taxon>
    </lineage>
</organism>
<evidence type="ECO:0000313" key="1">
    <source>
        <dbReference type="EMBL" id="MBD2801635.1"/>
    </source>
</evidence>
<dbReference type="EMBL" id="JACXBF010000359">
    <property type="protein sequence ID" value="MBD2801635.1"/>
    <property type="molecule type" value="Genomic_DNA"/>
</dbReference>
<reference evidence="1" key="2">
    <citation type="journal article" date="2024" name="Toxins">
        <title>Genome Sequence Analysis of Native Xenorhabdus Strains Isolated from Entomopathogenic Nematodes in Argentina.</title>
        <authorList>
            <person name="Palma L."/>
            <person name="Frizzo L."/>
            <person name="Kaiser S."/>
            <person name="Berry C."/>
            <person name="Caballero P."/>
            <person name="Bode H.B."/>
            <person name="Del Valle E.E."/>
        </authorList>
    </citation>
    <scope>NUCLEOTIDE SEQUENCE</scope>
    <source>
        <strain evidence="1">M</strain>
    </source>
</reference>
<name>A0AAW3YTZ9_9GAMM</name>
<dbReference type="AlphaFoldDB" id="A0AAW3YTZ9"/>
<accession>A0AAW3YTZ9</accession>
<proteinExistence type="predicted"/>
<sequence length="55" mass="6361">MEAKRPPAIKAVMCLLPEDNATHWGDNVLYKEKVRQALAECHEKNKRINGMNERL</sequence>
<protein>
    <submittedName>
        <fullName evidence="1">Uncharacterized protein</fullName>
    </submittedName>
</protein>
<gene>
    <name evidence="1" type="ORF">ID854_14565</name>
</gene>
<comment type="caution">
    <text evidence="1">The sequence shown here is derived from an EMBL/GenBank/DDBJ whole genome shotgun (WGS) entry which is preliminary data.</text>
</comment>
<dbReference type="Proteomes" id="UP001193920">
    <property type="component" value="Unassembled WGS sequence"/>
</dbReference>
<reference evidence="1" key="1">
    <citation type="submission" date="2020-09" db="EMBL/GenBank/DDBJ databases">
        <authorList>
            <person name="Palma L."/>
            <person name="Caballero P."/>
            <person name="Berry C."/>
            <person name="Del Valle E."/>
        </authorList>
    </citation>
    <scope>NUCLEOTIDE SEQUENCE</scope>
    <source>
        <strain evidence="1">M</strain>
    </source>
</reference>
<dbReference type="RefSeq" id="WP_323869295.1">
    <property type="nucleotide sequence ID" value="NZ_JACXBF010000359.1"/>
</dbReference>